<name>A0A9P4QY31_9PLEO</name>
<feature type="region of interest" description="Disordered" evidence="1">
    <location>
        <begin position="1"/>
        <end position="123"/>
    </location>
</feature>
<comment type="caution">
    <text evidence="2">The sequence shown here is derived from an EMBL/GenBank/DDBJ whole genome shotgun (WGS) entry which is preliminary data.</text>
</comment>
<feature type="compositionally biased region" description="Polar residues" evidence="1">
    <location>
        <begin position="8"/>
        <end position="24"/>
    </location>
</feature>
<dbReference type="Proteomes" id="UP000799444">
    <property type="component" value="Unassembled WGS sequence"/>
</dbReference>
<keyword evidence="3" id="KW-1185">Reference proteome</keyword>
<feature type="compositionally biased region" description="Basic residues" evidence="1">
    <location>
        <begin position="109"/>
        <end position="123"/>
    </location>
</feature>
<sequence>MPPPHLPSPSNKQRVNFPSGQSRQSHGRPGESRPISKPAAEHHAPLHSSHHLPHASKILTPITPTRQRHHAHRHRQRPSPQHRSAHSSHPGAASLGPAATLEHAPAPFARRRMKQGRGRWRSA</sequence>
<protein>
    <submittedName>
        <fullName evidence="2">Uncharacterized protein</fullName>
    </submittedName>
</protein>
<feature type="compositionally biased region" description="Basic residues" evidence="1">
    <location>
        <begin position="66"/>
        <end position="77"/>
    </location>
</feature>
<evidence type="ECO:0000313" key="2">
    <source>
        <dbReference type="EMBL" id="KAF2733011.1"/>
    </source>
</evidence>
<dbReference type="AlphaFoldDB" id="A0A9P4QY31"/>
<dbReference type="EMBL" id="ML996168">
    <property type="protein sequence ID" value="KAF2733011.1"/>
    <property type="molecule type" value="Genomic_DNA"/>
</dbReference>
<organism evidence="2 3">
    <name type="scientific">Polyplosphaeria fusca</name>
    <dbReference type="NCBI Taxonomy" id="682080"/>
    <lineage>
        <taxon>Eukaryota</taxon>
        <taxon>Fungi</taxon>
        <taxon>Dikarya</taxon>
        <taxon>Ascomycota</taxon>
        <taxon>Pezizomycotina</taxon>
        <taxon>Dothideomycetes</taxon>
        <taxon>Pleosporomycetidae</taxon>
        <taxon>Pleosporales</taxon>
        <taxon>Tetraplosphaeriaceae</taxon>
        <taxon>Polyplosphaeria</taxon>
    </lineage>
</organism>
<proteinExistence type="predicted"/>
<gene>
    <name evidence="2" type="ORF">EJ04DRAFT_297908</name>
</gene>
<accession>A0A9P4QY31</accession>
<evidence type="ECO:0000256" key="1">
    <source>
        <dbReference type="SAM" id="MobiDB-lite"/>
    </source>
</evidence>
<reference evidence="2" key="1">
    <citation type="journal article" date="2020" name="Stud. Mycol.">
        <title>101 Dothideomycetes genomes: a test case for predicting lifestyles and emergence of pathogens.</title>
        <authorList>
            <person name="Haridas S."/>
            <person name="Albert R."/>
            <person name="Binder M."/>
            <person name="Bloem J."/>
            <person name="Labutti K."/>
            <person name="Salamov A."/>
            <person name="Andreopoulos B."/>
            <person name="Baker S."/>
            <person name="Barry K."/>
            <person name="Bills G."/>
            <person name="Bluhm B."/>
            <person name="Cannon C."/>
            <person name="Castanera R."/>
            <person name="Culley D."/>
            <person name="Daum C."/>
            <person name="Ezra D."/>
            <person name="Gonzalez J."/>
            <person name="Henrissat B."/>
            <person name="Kuo A."/>
            <person name="Liang C."/>
            <person name="Lipzen A."/>
            <person name="Lutzoni F."/>
            <person name="Magnuson J."/>
            <person name="Mondo S."/>
            <person name="Nolan M."/>
            <person name="Ohm R."/>
            <person name="Pangilinan J."/>
            <person name="Park H.-J."/>
            <person name="Ramirez L."/>
            <person name="Alfaro M."/>
            <person name="Sun H."/>
            <person name="Tritt A."/>
            <person name="Yoshinaga Y."/>
            <person name="Zwiers L.-H."/>
            <person name="Turgeon B."/>
            <person name="Goodwin S."/>
            <person name="Spatafora J."/>
            <person name="Crous P."/>
            <person name="Grigoriev I."/>
        </authorList>
    </citation>
    <scope>NUCLEOTIDE SEQUENCE</scope>
    <source>
        <strain evidence="2">CBS 125425</strain>
    </source>
</reference>
<evidence type="ECO:0000313" key="3">
    <source>
        <dbReference type="Proteomes" id="UP000799444"/>
    </source>
</evidence>